<name>A0A8J3IEM3_9CHLR</name>
<evidence type="ECO:0000313" key="2">
    <source>
        <dbReference type="Proteomes" id="UP000612362"/>
    </source>
</evidence>
<dbReference type="EMBL" id="BNJF01000008">
    <property type="protein sequence ID" value="GHO50569.1"/>
    <property type="molecule type" value="Genomic_DNA"/>
</dbReference>
<dbReference type="AlphaFoldDB" id="A0A8J3IEM3"/>
<accession>A0A8J3IEM3</accession>
<keyword evidence="2" id="KW-1185">Reference proteome</keyword>
<evidence type="ECO:0000313" key="1">
    <source>
        <dbReference type="EMBL" id="GHO50569.1"/>
    </source>
</evidence>
<gene>
    <name evidence="1" type="ORF">KSX_87320</name>
</gene>
<comment type="caution">
    <text evidence="1">The sequence shown here is derived from an EMBL/GenBank/DDBJ whole genome shotgun (WGS) entry which is preliminary data.</text>
</comment>
<organism evidence="1 2">
    <name type="scientific">Ktedonospora formicarum</name>
    <dbReference type="NCBI Taxonomy" id="2778364"/>
    <lineage>
        <taxon>Bacteria</taxon>
        <taxon>Bacillati</taxon>
        <taxon>Chloroflexota</taxon>
        <taxon>Ktedonobacteria</taxon>
        <taxon>Ktedonobacterales</taxon>
        <taxon>Ktedonobacteraceae</taxon>
        <taxon>Ktedonospora</taxon>
    </lineage>
</organism>
<sequence>MREDVPTSHSLLHQRLAEIGDILRDLPPTSLREIAQDCSQRFSQSNEKTGVHLKRLHEHLEILHLAAVDALVCTWLPDPGYMPSRLNAGWVLKRYYAYGEQGEEPSADIFAWERWVIEYGFNYELLEMAASQQSAEERGYVRPLPHELVLNGACLDVLRRQRFWTKGASAGMLAHGLLFVDLDGMLFTPQEYEQYRSQVLECALAGHPLKDESTEEGELHAYLAWLASQNKHEDESWDSLTHLSPQMQSLAYQLAEQIDHRRIKLCVSQHPGTGEEVIRVIERHSPDNDWLLWTQDHVSLWLEAYHEQAL</sequence>
<proteinExistence type="predicted"/>
<dbReference type="Proteomes" id="UP000612362">
    <property type="component" value="Unassembled WGS sequence"/>
</dbReference>
<protein>
    <submittedName>
        <fullName evidence="1">Uncharacterized protein</fullName>
    </submittedName>
</protein>
<reference evidence="1" key="1">
    <citation type="submission" date="2020-10" db="EMBL/GenBank/DDBJ databases">
        <title>Taxonomic study of unclassified bacteria belonging to the class Ktedonobacteria.</title>
        <authorList>
            <person name="Yabe S."/>
            <person name="Wang C.M."/>
            <person name="Zheng Y."/>
            <person name="Sakai Y."/>
            <person name="Cavaletti L."/>
            <person name="Monciardini P."/>
            <person name="Donadio S."/>
        </authorList>
    </citation>
    <scope>NUCLEOTIDE SEQUENCE</scope>
    <source>
        <strain evidence="1">SOSP1-1</strain>
    </source>
</reference>